<dbReference type="GO" id="GO:0005737">
    <property type="term" value="C:cytoplasm"/>
    <property type="evidence" value="ECO:0007669"/>
    <property type="project" value="TreeGrafter"/>
</dbReference>
<protein>
    <recommendedName>
        <fullName evidence="3">methylmalonyl-CoA mutase</fullName>
        <ecNumber evidence="3">5.4.99.2</ecNumber>
    </recommendedName>
</protein>
<dbReference type="Gene3D" id="3.40.50.280">
    <property type="entry name" value="Cobalamin-binding domain"/>
    <property type="match status" value="1"/>
</dbReference>
<dbReference type="PANTHER" id="PTHR48101:SF4">
    <property type="entry name" value="METHYLMALONYL-COA MUTASE, MITOCHONDRIAL"/>
    <property type="match status" value="1"/>
</dbReference>
<dbReference type="RefSeq" id="WP_144450187.1">
    <property type="nucleotide sequence ID" value="NZ_VLKZ01000004.1"/>
</dbReference>
<dbReference type="InterPro" id="IPR058549">
    <property type="entry name" value="MeMalonylCoA_mutase_a/b_site"/>
</dbReference>
<dbReference type="InterPro" id="IPR006099">
    <property type="entry name" value="MeMalonylCoA_mutase_a/b_cat"/>
</dbReference>
<dbReference type="Pfam" id="PF01642">
    <property type="entry name" value="MM_CoA_mutase"/>
    <property type="match status" value="1"/>
</dbReference>
<evidence type="ECO:0000256" key="4">
    <source>
        <dbReference type="ARBA" id="ARBA00022628"/>
    </source>
</evidence>
<dbReference type="InterPro" id="IPR036724">
    <property type="entry name" value="Cobalamin-bd_sf"/>
</dbReference>
<evidence type="ECO:0000259" key="7">
    <source>
        <dbReference type="Pfam" id="PF01642"/>
    </source>
</evidence>
<sequence length="692" mass="77376">MEKNRDLEKFCEFTVPTYEQWRSATEKSLKGKSFDTLVTKLMDDILIEPMYQERDIDNLSIKADQPGQFPYTRGTRNERFTWKVSQELAASTPQLLNEIAKHDMARGQNVYHIILDDDLKQAKEASLESNAQRGVPLYDLDDVKALFDGIDVTAQPIHLDTGEVNIPLLAAISTLLERKVEIESLTGIIAADPIHQLAKTGRLTYSLDQTYNHLTTAVTWAKEQGPSLRTVLVQTYAYHNGGASPAVELASALSTGVAYVQALLERGVQVDDASKAIAFAFSIGSDYFSEIAKIRAARTLWAAIMAEFGASKEAQKMSVHARTSAFTKTAQDTYVNILRGTSEAFAAAVAGVDSLHVSALDEAIQTPSSFSRRIARNTSLILQEEAHIDKTLDPAGGSWYVEYMTDQLAKKAWGFFQEIERAGGIIAALQEEVIQKWINQAWEERLVKVENRKQTIVGVNQFVNLDEKAAPKPSDQLEQERKRYQKELEKKQTKTFTGLNKPESFAEVSQLLQEGVPFSVIHELIGAHDKNGVTITSIPSRRLSEPFEQLRKRSEDLSETNEKRPTAYLLGLGSLASHKARTDFITGFFQSGGFDVQVSNPIEMANQAVQAANEFNLIVLCGKDEDYQEQAATIVEQLKQKNEKRKVFIAGRPQKEQETKLQQAGVDDFIHIKTNVYQFLYDLQEWLKGGGK</sequence>
<keyword evidence="6" id="KW-0170">Cobalt</keyword>
<dbReference type="PROSITE" id="PS00544">
    <property type="entry name" value="METMALONYL_COA_MUTASE"/>
    <property type="match status" value="1"/>
</dbReference>
<evidence type="ECO:0000256" key="6">
    <source>
        <dbReference type="ARBA" id="ARBA00023285"/>
    </source>
</evidence>
<comment type="cofactor">
    <cofactor evidence="1">
        <name>adenosylcob(III)alamin</name>
        <dbReference type="ChEBI" id="CHEBI:18408"/>
    </cofactor>
</comment>
<comment type="similarity">
    <text evidence="2">Belongs to the methylmalonyl-CoA mutase family.</text>
</comment>
<dbReference type="PANTHER" id="PTHR48101">
    <property type="entry name" value="METHYLMALONYL-COA MUTASE, MITOCHONDRIAL-RELATED"/>
    <property type="match status" value="1"/>
</dbReference>
<keyword evidence="5" id="KW-0413">Isomerase</keyword>
<dbReference type="Proteomes" id="UP000315711">
    <property type="component" value="Unassembled WGS sequence"/>
</dbReference>
<evidence type="ECO:0000256" key="2">
    <source>
        <dbReference type="ARBA" id="ARBA00008465"/>
    </source>
</evidence>
<dbReference type="SUPFAM" id="SSF52242">
    <property type="entry name" value="Cobalamin (vitamin B12)-binding domain"/>
    <property type="match status" value="1"/>
</dbReference>
<dbReference type="GO" id="GO:0019678">
    <property type="term" value="P:propionate metabolic process, methylmalonyl pathway"/>
    <property type="evidence" value="ECO:0007669"/>
    <property type="project" value="TreeGrafter"/>
</dbReference>
<reference evidence="8 9" key="1">
    <citation type="journal article" date="2015" name="Stand. Genomic Sci.">
        <title>Genomic Encyclopedia of Bacterial and Archaeal Type Strains, Phase III: the genomes of soil and plant-associated and newly described type strains.</title>
        <authorList>
            <person name="Whitman W.B."/>
            <person name="Woyke T."/>
            <person name="Klenk H.P."/>
            <person name="Zhou Y."/>
            <person name="Lilburn T.G."/>
            <person name="Beck B.J."/>
            <person name="De Vos P."/>
            <person name="Vandamme P."/>
            <person name="Eisen J.A."/>
            <person name="Garrity G."/>
            <person name="Hugenholtz P."/>
            <person name="Kyrpides N.C."/>
        </authorList>
    </citation>
    <scope>NUCLEOTIDE SEQUENCE [LARGE SCALE GENOMIC DNA]</scope>
    <source>
        <strain evidence="8 9">CGMCC 1.10116</strain>
    </source>
</reference>
<evidence type="ECO:0000313" key="8">
    <source>
        <dbReference type="EMBL" id="TWI57172.1"/>
    </source>
</evidence>
<accession>A0A562QK90</accession>
<dbReference type="EMBL" id="VLKZ01000004">
    <property type="protein sequence ID" value="TWI57172.1"/>
    <property type="molecule type" value="Genomic_DNA"/>
</dbReference>
<keyword evidence="4" id="KW-0846">Cobalamin</keyword>
<evidence type="ECO:0000256" key="5">
    <source>
        <dbReference type="ARBA" id="ARBA00023235"/>
    </source>
</evidence>
<dbReference type="InterPro" id="IPR016176">
    <property type="entry name" value="Cbl-dep_enz_cat"/>
</dbReference>
<feature type="domain" description="Methylmalonyl-CoA mutase alpha/beta chain catalytic" evidence="7">
    <location>
        <begin position="43"/>
        <end position="489"/>
    </location>
</feature>
<dbReference type="AlphaFoldDB" id="A0A562QK90"/>
<dbReference type="GO" id="GO:0031419">
    <property type="term" value="F:cobalamin binding"/>
    <property type="evidence" value="ECO:0007669"/>
    <property type="project" value="UniProtKB-KW"/>
</dbReference>
<dbReference type="EC" id="5.4.99.2" evidence="3"/>
<evidence type="ECO:0000256" key="3">
    <source>
        <dbReference type="ARBA" id="ARBA00012398"/>
    </source>
</evidence>
<dbReference type="OrthoDB" id="9762378at2"/>
<evidence type="ECO:0000256" key="1">
    <source>
        <dbReference type="ARBA" id="ARBA00001922"/>
    </source>
</evidence>
<proteinExistence type="inferred from homology"/>
<dbReference type="GO" id="GO:0046872">
    <property type="term" value="F:metal ion binding"/>
    <property type="evidence" value="ECO:0007669"/>
    <property type="project" value="InterPro"/>
</dbReference>
<dbReference type="GO" id="GO:0004494">
    <property type="term" value="F:methylmalonyl-CoA mutase activity"/>
    <property type="evidence" value="ECO:0007669"/>
    <property type="project" value="UniProtKB-EC"/>
</dbReference>
<evidence type="ECO:0000313" key="9">
    <source>
        <dbReference type="Proteomes" id="UP000315711"/>
    </source>
</evidence>
<name>A0A562QK90_9BACI</name>
<comment type="caution">
    <text evidence="8">The sequence shown here is derived from an EMBL/GenBank/DDBJ whole genome shotgun (WGS) entry which is preliminary data.</text>
</comment>
<dbReference type="SUPFAM" id="SSF51703">
    <property type="entry name" value="Cobalamin (vitamin B12)-dependent enzymes"/>
    <property type="match status" value="1"/>
</dbReference>
<dbReference type="Gene3D" id="3.20.20.240">
    <property type="entry name" value="Methylmalonyl-CoA mutase"/>
    <property type="match status" value="1"/>
</dbReference>
<gene>
    <name evidence="8" type="ORF">IQ10_01878</name>
</gene>
<organism evidence="8 9">
    <name type="scientific">Halalkalibacter nanhaiisediminis</name>
    <dbReference type="NCBI Taxonomy" id="688079"/>
    <lineage>
        <taxon>Bacteria</taxon>
        <taxon>Bacillati</taxon>
        <taxon>Bacillota</taxon>
        <taxon>Bacilli</taxon>
        <taxon>Bacillales</taxon>
        <taxon>Bacillaceae</taxon>
        <taxon>Halalkalibacter</taxon>
    </lineage>
</organism>
<keyword evidence="9" id="KW-1185">Reference proteome</keyword>
<dbReference type="CDD" id="cd03677">
    <property type="entry name" value="MM_CoA_mutase_beta"/>
    <property type="match status" value="1"/>
</dbReference>